<name>A0A9P4UDN1_9PLEO</name>
<accession>A0A9P4UDN1</accession>
<gene>
    <name evidence="1" type="ORF">P171DRAFT_483679</name>
</gene>
<sequence length="300" mass="32843">MWRLHRYEETPASPKLSKSRIQRILSQFSGSYYPCPRIASALAYSTQTNIISTRGEPLMAQNTIRLPQMLCHGNVQRFCIYPLGIPERLQLSPQSQVVPHILYAPAFAVSTVTNPAELCTMSAPGSYNDNHLGCPVLNSSTGMPHGPGPNKPFQEVENFPFFAGDRYFAEPGFDGGTSNFDNHINQQRQPLYSTSSNEGTLSSKSTLPGSTYSYPHVHPCGNMANHPMAPAISQGSASLWMVPPQSRQISILVCFAAKDTDDRLVAGTGSAMRQVIAAYAGTKRQALTLSVAHKTSRRRL</sequence>
<comment type="caution">
    <text evidence="1">The sequence shown here is derived from an EMBL/GenBank/DDBJ whole genome shotgun (WGS) entry which is preliminary data.</text>
</comment>
<proteinExistence type="predicted"/>
<dbReference type="EMBL" id="MU001498">
    <property type="protein sequence ID" value="KAF2446330.1"/>
    <property type="molecule type" value="Genomic_DNA"/>
</dbReference>
<evidence type="ECO:0000313" key="1">
    <source>
        <dbReference type="EMBL" id="KAF2446330.1"/>
    </source>
</evidence>
<dbReference type="AlphaFoldDB" id="A0A9P4UDN1"/>
<organism evidence="1 2">
    <name type="scientific">Karstenula rhodostoma CBS 690.94</name>
    <dbReference type="NCBI Taxonomy" id="1392251"/>
    <lineage>
        <taxon>Eukaryota</taxon>
        <taxon>Fungi</taxon>
        <taxon>Dikarya</taxon>
        <taxon>Ascomycota</taxon>
        <taxon>Pezizomycotina</taxon>
        <taxon>Dothideomycetes</taxon>
        <taxon>Pleosporomycetidae</taxon>
        <taxon>Pleosporales</taxon>
        <taxon>Massarineae</taxon>
        <taxon>Didymosphaeriaceae</taxon>
        <taxon>Karstenula</taxon>
    </lineage>
</organism>
<keyword evidence="2" id="KW-1185">Reference proteome</keyword>
<protein>
    <submittedName>
        <fullName evidence="1">Uncharacterized protein</fullName>
    </submittedName>
</protein>
<reference evidence="1" key="1">
    <citation type="journal article" date="2020" name="Stud. Mycol.">
        <title>101 Dothideomycetes genomes: a test case for predicting lifestyles and emergence of pathogens.</title>
        <authorList>
            <person name="Haridas S."/>
            <person name="Albert R."/>
            <person name="Binder M."/>
            <person name="Bloem J."/>
            <person name="Labutti K."/>
            <person name="Salamov A."/>
            <person name="Andreopoulos B."/>
            <person name="Baker S."/>
            <person name="Barry K."/>
            <person name="Bills G."/>
            <person name="Bluhm B."/>
            <person name="Cannon C."/>
            <person name="Castanera R."/>
            <person name="Culley D."/>
            <person name="Daum C."/>
            <person name="Ezra D."/>
            <person name="Gonzalez J."/>
            <person name="Henrissat B."/>
            <person name="Kuo A."/>
            <person name="Liang C."/>
            <person name="Lipzen A."/>
            <person name="Lutzoni F."/>
            <person name="Magnuson J."/>
            <person name="Mondo S."/>
            <person name="Nolan M."/>
            <person name="Ohm R."/>
            <person name="Pangilinan J."/>
            <person name="Park H.-J."/>
            <person name="Ramirez L."/>
            <person name="Alfaro M."/>
            <person name="Sun H."/>
            <person name="Tritt A."/>
            <person name="Yoshinaga Y."/>
            <person name="Zwiers L.-H."/>
            <person name="Turgeon B."/>
            <person name="Goodwin S."/>
            <person name="Spatafora J."/>
            <person name="Crous P."/>
            <person name="Grigoriev I."/>
        </authorList>
    </citation>
    <scope>NUCLEOTIDE SEQUENCE</scope>
    <source>
        <strain evidence="1">CBS 690.94</strain>
    </source>
</reference>
<dbReference type="Proteomes" id="UP000799764">
    <property type="component" value="Unassembled WGS sequence"/>
</dbReference>
<evidence type="ECO:0000313" key="2">
    <source>
        <dbReference type="Proteomes" id="UP000799764"/>
    </source>
</evidence>